<dbReference type="GO" id="GO:0006950">
    <property type="term" value="P:response to stress"/>
    <property type="evidence" value="ECO:0007669"/>
    <property type="project" value="UniProtKB-ARBA"/>
</dbReference>
<evidence type="ECO:0000259" key="8">
    <source>
        <dbReference type="Pfam" id="PF08281"/>
    </source>
</evidence>
<dbReference type="InterPro" id="IPR013324">
    <property type="entry name" value="RNA_pol_sigma_r3/r4-like"/>
</dbReference>
<dbReference type="PROSITE" id="PS01063">
    <property type="entry name" value="SIGMA70_ECF"/>
    <property type="match status" value="1"/>
</dbReference>
<dbReference type="PANTHER" id="PTHR43133:SF8">
    <property type="entry name" value="RNA POLYMERASE SIGMA FACTOR HI_1459-RELATED"/>
    <property type="match status" value="1"/>
</dbReference>
<evidence type="ECO:0000259" key="7">
    <source>
        <dbReference type="Pfam" id="PF04542"/>
    </source>
</evidence>
<evidence type="ECO:0000256" key="4">
    <source>
        <dbReference type="ARBA" id="ARBA00023125"/>
    </source>
</evidence>
<dbReference type="InterPro" id="IPR013249">
    <property type="entry name" value="RNA_pol_sigma70_r4_t2"/>
</dbReference>
<proteinExistence type="inferred from homology"/>
<dbReference type="InterPro" id="IPR000838">
    <property type="entry name" value="RNA_pol_sigma70_ECF_CS"/>
</dbReference>
<dbReference type="Gene3D" id="1.10.10.10">
    <property type="entry name" value="Winged helix-like DNA-binding domain superfamily/Winged helix DNA-binding domain"/>
    <property type="match status" value="1"/>
</dbReference>
<keyword evidence="3 6" id="KW-0731">Sigma factor</keyword>
<evidence type="ECO:0000256" key="1">
    <source>
        <dbReference type="ARBA" id="ARBA00010641"/>
    </source>
</evidence>
<dbReference type="InterPro" id="IPR014284">
    <property type="entry name" value="RNA_pol_sigma-70_dom"/>
</dbReference>
<dbReference type="Proteomes" id="UP000281915">
    <property type="component" value="Unassembled WGS sequence"/>
</dbReference>
<dbReference type="InterPro" id="IPR013325">
    <property type="entry name" value="RNA_pol_sigma_r2"/>
</dbReference>
<dbReference type="SUPFAM" id="SSF88659">
    <property type="entry name" value="Sigma3 and sigma4 domains of RNA polymerase sigma factors"/>
    <property type="match status" value="1"/>
</dbReference>
<accession>A0A3M8CK03</accession>
<evidence type="ECO:0000256" key="5">
    <source>
        <dbReference type="ARBA" id="ARBA00023163"/>
    </source>
</evidence>
<keyword evidence="4 6" id="KW-0238">DNA-binding</keyword>
<dbReference type="InterPro" id="IPR036388">
    <property type="entry name" value="WH-like_DNA-bd_sf"/>
</dbReference>
<keyword evidence="2 6" id="KW-0805">Transcription regulation</keyword>
<dbReference type="RefSeq" id="WP_122914617.1">
    <property type="nucleotide sequence ID" value="NZ_RHHT01000045.1"/>
</dbReference>
<organism evidence="9 10">
    <name type="scientific">Brevibacillus panacihumi</name>
    <dbReference type="NCBI Taxonomy" id="497735"/>
    <lineage>
        <taxon>Bacteria</taxon>
        <taxon>Bacillati</taxon>
        <taxon>Bacillota</taxon>
        <taxon>Bacilli</taxon>
        <taxon>Bacillales</taxon>
        <taxon>Paenibacillaceae</taxon>
        <taxon>Brevibacillus</taxon>
    </lineage>
</organism>
<sequence length="180" mass="21220">MQDDQEQLIRGIYRTYYKDVYHFLLYFTGDVNEAEDLTQEAFIRILGSLSHYDAEKANRKTWIMTIAKYTAIDHYRKRKIQYLFMEKWLRRLPATDGSPEGALDQQEEEKLIEKALGTLKPQYRMVVILRCIKGYSVKEAAEILECSEAKIKVDYHRAIKQLQQTLSPVGNGRWLHELVE</sequence>
<evidence type="ECO:0000313" key="10">
    <source>
        <dbReference type="Proteomes" id="UP000281915"/>
    </source>
</evidence>
<feature type="domain" description="RNA polymerase sigma factor 70 region 4 type 2" evidence="8">
    <location>
        <begin position="111"/>
        <end position="162"/>
    </location>
</feature>
<dbReference type="SUPFAM" id="SSF88946">
    <property type="entry name" value="Sigma2 domain of RNA polymerase sigma factors"/>
    <property type="match status" value="1"/>
</dbReference>
<dbReference type="Gene3D" id="1.10.1740.10">
    <property type="match status" value="1"/>
</dbReference>
<dbReference type="GO" id="GO:0006352">
    <property type="term" value="P:DNA-templated transcription initiation"/>
    <property type="evidence" value="ECO:0007669"/>
    <property type="project" value="InterPro"/>
</dbReference>
<dbReference type="CDD" id="cd06171">
    <property type="entry name" value="Sigma70_r4"/>
    <property type="match status" value="1"/>
</dbReference>
<gene>
    <name evidence="9" type="ORF">EDM58_18380</name>
</gene>
<dbReference type="Pfam" id="PF08281">
    <property type="entry name" value="Sigma70_r4_2"/>
    <property type="match status" value="1"/>
</dbReference>
<dbReference type="InterPro" id="IPR039425">
    <property type="entry name" value="RNA_pol_sigma-70-like"/>
</dbReference>
<dbReference type="InterPro" id="IPR007627">
    <property type="entry name" value="RNA_pol_sigma70_r2"/>
</dbReference>
<evidence type="ECO:0000313" key="9">
    <source>
        <dbReference type="EMBL" id="RNB75647.1"/>
    </source>
</evidence>
<evidence type="ECO:0000256" key="3">
    <source>
        <dbReference type="ARBA" id="ARBA00023082"/>
    </source>
</evidence>
<comment type="similarity">
    <text evidence="1 6">Belongs to the sigma-70 factor family. ECF subfamily.</text>
</comment>
<name>A0A3M8CK03_9BACL</name>
<comment type="caution">
    <text evidence="9">The sequence shown here is derived from an EMBL/GenBank/DDBJ whole genome shotgun (WGS) entry which is preliminary data.</text>
</comment>
<evidence type="ECO:0000256" key="2">
    <source>
        <dbReference type="ARBA" id="ARBA00023015"/>
    </source>
</evidence>
<dbReference type="GO" id="GO:0016987">
    <property type="term" value="F:sigma factor activity"/>
    <property type="evidence" value="ECO:0007669"/>
    <property type="project" value="UniProtKB-KW"/>
</dbReference>
<dbReference type="Pfam" id="PF04542">
    <property type="entry name" value="Sigma70_r2"/>
    <property type="match status" value="1"/>
</dbReference>
<keyword evidence="5 6" id="KW-0804">Transcription</keyword>
<dbReference type="NCBIfam" id="TIGR02937">
    <property type="entry name" value="sigma70-ECF"/>
    <property type="match status" value="1"/>
</dbReference>
<dbReference type="PANTHER" id="PTHR43133">
    <property type="entry name" value="RNA POLYMERASE ECF-TYPE SIGMA FACTO"/>
    <property type="match status" value="1"/>
</dbReference>
<protein>
    <recommendedName>
        <fullName evidence="6">RNA polymerase sigma factor</fullName>
    </recommendedName>
</protein>
<feature type="domain" description="RNA polymerase sigma-70 region 2" evidence="7">
    <location>
        <begin position="12"/>
        <end position="79"/>
    </location>
</feature>
<dbReference type="GO" id="GO:0003677">
    <property type="term" value="F:DNA binding"/>
    <property type="evidence" value="ECO:0007669"/>
    <property type="project" value="UniProtKB-KW"/>
</dbReference>
<dbReference type="AlphaFoldDB" id="A0A3M8CK03"/>
<dbReference type="EMBL" id="RHHT01000045">
    <property type="protein sequence ID" value="RNB75647.1"/>
    <property type="molecule type" value="Genomic_DNA"/>
</dbReference>
<reference evidence="9 10" key="1">
    <citation type="submission" date="2018-10" db="EMBL/GenBank/DDBJ databases">
        <title>Phylogenomics of Brevibacillus.</title>
        <authorList>
            <person name="Dunlap C."/>
        </authorList>
    </citation>
    <scope>NUCLEOTIDE SEQUENCE [LARGE SCALE GENOMIC DNA]</scope>
    <source>
        <strain evidence="9 10">JCM 15085</strain>
    </source>
</reference>
<evidence type="ECO:0000256" key="6">
    <source>
        <dbReference type="RuleBase" id="RU000716"/>
    </source>
</evidence>